<dbReference type="HOGENOM" id="CLU_544296_0_0_1"/>
<dbReference type="PROSITE" id="PS50240">
    <property type="entry name" value="TRYPSIN_DOM"/>
    <property type="match status" value="1"/>
</dbReference>
<evidence type="ECO:0000256" key="4">
    <source>
        <dbReference type="ARBA" id="ARBA00023157"/>
    </source>
</evidence>
<name>B0WW47_CULQU</name>
<protein>
    <submittedName>
        <fullName evidence="8">Serine-type enodpeptidase</fullName>
    </submittedName>
</protein>
<feature type="compositionally biased region" description="Polar residues" evidence="6">
    <location>
        <begin position="113"/>
        <end position="122"/>
    </location>
</feature>
<feature type="domain" description="Peptidase S1" evidence="7">
    <location>
        <begin position="279"/>
        <end position="501"/>
    </location>
</feature>
<feature type="compositionally biased region" description="Basic and acidic residues" evidence="6">
    <location>
        <begin position="133"/>
        <end position="145"/>
    </location>
</feature>
<dbReference type="PANTHER" id="PTHR24276">
    <property type="entry name" value="POLYSERASE-RELATED"/>
    <property type="match status" value="1"/>
</dbReference>
<dbReference type="Proteomes" id="UP000002320">
    <property type="component" value="Unassembled WGS sequence"/>
</dbReference>
<dbReference type="PANTHER" id="PTHR24276:SF91">
    <property type="entry name" value="AT26814P-RELATED"/>
    <property type="match status" value="1"/>
</dbReference>
<dbReference type="InterPro" id="IPR001254">
    <property type="entry name" value="Trypsin_dom"/>
</dbReference>
<dbReference type="InParanoid" id="B0WW47"/>
<feature type="region of interest" description="Disordered" evidence="6">
    <location>
        <begin position="105"/>
        <end position="145"/>
    </location>
</feature>
<keyword evidence="4" id="KW-1015">Disulfide bond</keyword>
<dbReference type="EMBL" id="DS232137">
    <property type="protein sequence ID" value="EDS35879.1"/>
    <property type="molecule type" value="Genomic_DNA"/>
</dbReference>
<dbReference type="InterPro" id="IPR043504">
    <property type="entry name" value="Peptidase_S1_PA_chymotrypsin"/>
</dbReference>
<dbReference type="OrthoDB" id="8440449at2759"/>
<feature type="region of interest" description="Disordered" evidence="6">
    <location>
        <begin position="173"/>
        <end position="214"/>
    </location>
</feature>
<dbReference type="InterPro" id="IPR009003">
    <property type="entry name" value="Peptidase_S1_PA"/>
</dbReference>
<feature type="compositionally biased region" description="Polar residues" evidence="6">
    <location>
        <begin position="247"/>
        <end position="261"/>
    </location>
</feature>
<keyword evidence="1" id="KW-0645">Protease</keyword>
<dbReference type="FunFam" id="2.40.10.10:FF:000068">
    <property type="entry name" value="transmembrane protease serine 2"/>
    <property type="match status" value="1"/>
</dbReference>
<feature type="region of interest" description="Disordered" evidence="6">
    <location>
        <begin position="247"/>
        <end position="266"/>
    </location>
</feature>
<organism>
    <name type="scientific">Culex quinquefasciatus</name>
    <name type="common">Southern house mosquito</name>
    <name type="synonym">Culex pungens</name>
    <dbReference type="NCBI Taxonomy" id="7176"/>
    <lineage>
        <taxon>Eukaryota</taxon>
        <taxon>Metazoa</taxon>
        <taxon>Ecdysozoa</taxon>
        <taxon>Arthropoda</taxon>
        <taxon>Hexapoda</taxon>
        <taxon>Insecta</taxon>
        <taxon>Pterygota</taxon>
        <taxon>Neoptera</taxon>
        <taxon>Endopterygota</taxon>
        <taxon>Diptera</taxon>
        <taxon>Nematocera</taxon>
        <taxon>Culicoidea</taxon>
        <taxon>Culicidae</taxon>
        <taxon>Culicinae</taxon>
        <taxon>Culicini</taxon>
        <taxon>Culex</taxon>
        <taxon>Culex</taxon>
    </lineage>
</organism>
<comment type="similarity">
    <text evidence="5">Belongs to the peptidase S1 family. CLIP subfamily.</text>
</comment>
<keyword evidence="10" id="KW-1185">Reference proteome</keyword>
<dbReference type="VEuPathDB" id="VectorBase:CPIJ011381"/>
<evidence type="ECO:0000256" key="1">
    <source>
        <dbReference type="ARBA" id="ARBA00022670"/>
    </source>
</evidence>
<dbReference type="Pfam" id="PF00089">
    <property type="entry name" value="Trypsin"/>
    <property type="match status" value="1"/>
</dbReference>
<evidence type="ECO:0000256" key="6">
    <source>
        <dbReference type="SAM" id="MobiDB-lite"/>
    </source>
</evidence>
<reference evidence="8" key="1">
    <citation type="submission" date="2007-03" db="EMBL/GenBank/DDBJ databases">
        <title>Annotation of Culex pipiens quinquefasciatus.</title>
        <authorList>
            <consortium name="The Broad Institute Genome Sequencing Platform"/>
            <person name="Atkinson P.W."/>
            <person name="Hemingway J."/>
            <person name="Christensen B.M."/>
            <person name="Higgs S."/>
            <person name="Kodira C."/>
            <person name="Hannick L."/>
            <person name="Megy K."/>
            <person name="O'Leary S."/>
            <person name="Pearson M."/>
            <person name="Haas B.J."/>
            <person name="Mauceli E."/>
            <person name="Wortman J.R."/>
            <person name="Lee N.H."/>
            <person name="Guigo R."/>
            <person name="Stanke M."/>
            <person name="Alvarado L."/>
            <person name="Amedeo P."/>
            <person name="Antoine C.H."/>
            <person name="Arensburger P."/>
            <person name="Bidwell S.L."/>
            <person name="Crawford M."/>
            <person name="Camaro F."/>
            <person name="Devon K."/>
            <person name="Engels R."/>
            <person name="Hammond M."/>
            <person name="Howarth C."/>
            <person name="Koehrsen M."/>
            <person name="Lawson D."/>
            <person name="Montgomery P."/>
            <person name="Nene V."/>
            <person name="Nusbaum C."/>
            <person name="Puiu D."/>
            <person name="Romero-Severson J."/>
            <person name="Severson D.W."/>
            <person name="Shumway M."/>
            <person name="Sisk P."/>
            <person name="Stolte C."/>
            <person name="Zeng Q."/>
            <person name="Eisenstadt E."/>
            <person name="Fraser-Liggett C."/>
            <person name="Strausberg R."/>
            <person name="Galagan J."/>
            <person name="Birren B."/>
            <person name="Collins F.H."/>
        </authorList>
    </citation>
    <scope>NUCLEOTIDE SEQUENCE [LARGE SCALE GENOMIC DNA]</scope>
    <source>
        <strain evidence="8">JHB</strain>
    </source>
</reference>
<dbReference type="VEuPathDB" id="VectorBase:CQUJHB005627"/>
<keyword evidence="3" id="KW-0720">Serine protease</keyword>
<keyword evidence="2" id="KW-0378">Hydrolase</keyword>
<dbReference type="OMA" id="TEHCETS"/>
<dbReference type="eggNOG" id="KOG3627">
    <property type="taxonomic scope" value="Eukaryota"/>
</dbReference>
<dbReference type="SMART" id="SM00020">
    <property type="entry name" value="Tryp_SPc"/>
    <property type="match status" value="1"/>
</dbReference>
<evidence type="ECO:0000313" key="10">
    <source>
        <dbReference type="Proteomes" id="UP000002320"/>
    </source>
</evidence>
<reference evidence="9" key="2">
    <citation type="submission" date="2020-05" db="UniProtKB">
        <authorList>
            <consortium name="EnsemblMetazoa"/>
        </authorList>
    </citation>
    <scope>IDENTIFICATION</scope>
    <source>
        <strain evidence="9">JHB</strain>
    </source>
</reference>
<dbReference type="CDD" id="cd00190">
    <property type="entry name" value="Tryp_SPc"/>
    <property type="match status" value="1"/>
</dbReference>
<dbReference type="GO" id="GO:0004252">
    <property type="term" value="F:serine-type endopeptidase activity"/>
    <property type="evidence" value="ECO:0007669"/>
    <property type="project" value="InterPro"/>
</dbReference>
<evidence type="ECO:0000313" key="9">
    <source>
        <dbReference type="EnsemblMetazoa" id="CPIJ011381-PA"/>
    </source>
</evidence>
<dbReference type="InterPro" id="IPR050430">
    <property type="entry name" value="Peptidase_S1"/>
</dbReference>
<dbReference type="Gene3D" id="2.40.10.10">
    <property type="entry name" value="Trypsin-like serine proteases"/>
    <property type="match status" value="2"/>
</dbReference>
<sequence>MLGFGQTRTEAQLLDPVPVGRHTRKHIREALGAGNTPRHNTLLDTVVRQRTAGISHAHADAGRAGRADRVVVDASGVDGTVTAAALGQRDDVHIHPLQVVRQGSRVRGLTPAGSLSTGSTLEEGTGQGNRSHVRVEHERSGHADHGDIVGQRQRAVSGVVHDQVRLMALATGVQQQGSDDDEGVGRGASNGAMGRGQRPLVVDDRSTAEVSSGSRTQRNLVRELAFAGVRTSDDVAFPIGVLLREGSGQSRGNATKQNNQTEHCETSAAVAVPTADKRIAGGIPAEQGEAPWMVSMRNSLNIHFCGGTLLNSRFVLTAATCMQGRLSSTTMAVLGSRFLNTVAAPYYGLQTITHPQFNQNTLEFNVALFQTIQNVIFTSIVQPIQLDANFIEPGSRGRMFGWGHTEEGSGNSNALNFVNLNVINNDNCRNFLGADGVRVGESSLCTLNREGQGLCTNDAGGALTLDNMAIAVASWKIPCATGRPDVFVRVSAIRDWVVSII</sequence>
<dbReference type="KEGG" id="cqu:CpipJ_CPIJ011381"/>
<gene>
    <name evidence="9" type="primary">6044047</name>
    <name evidence="8" type="ORF">CpipJ_CPIJ011381</name>
</gene>
<dbReference type="AlphaFoldDB" id="B0WW47"/>
<evidence type="ECO:0000259" key="7">
    <source>
        <dbReference type="PROSITE" id="PS50240"/>
    </source>
</evidence>
<dbReference type="EnsemblMetazoa" id="CPIJ011381-RA">
    <property type="protein sequence ID" value="CPIJ011381-PA"/>
    <property type="gene ID" value="CPIJ011381"/>
</dbReference>
<evidence type="ECO:0000313" key="8">
    <source>
        <dbReference type="EMBL" id="EDS35879.1"/>
    </source>
</evidence>
<evidence type="ECO:0000256" key="2">
    <source>
        <dbReference type="ARBA" id="ARBA00022801"/>
    </source>
</evidence>
<dbReference type="GO" id="GO:0006508">
    <property type="term" value="P:proteolysis"/>
    <property type="evidence" value="ECO:0007669"/>
    <property type="project" value="UniProtKB-KW"/>
</dbReference>
<dbReference type="SUPFAM" id="SSF50494">
    <property type="entry name" value="Trypsin-like serine proteases"/>
    <property type="match status" value="1"/>
</dbReference>
<accession>B0WW47</accession>
<evidence type="ECO:0000256" key="5">
    <source>
        <dbReference type="ARBA" id="ARBA00024195"/>
    </source>
</evidence>
<evidence type="ECO:0000256" key="3">
    <source>
        <dbReference type="ARBA" id="ARBA00022825"/>
    </source>
</evidence>
<dbReference type="STRING" id="7176.B0WW47"/>
<proteinExistence type="inferred from homology"/>